<dbReference type="RefSeq" id="WP_047924206.1">
    <property type="nucleotide sequence ID" value="NZ_CP145052.1"/>
</dbReference>
<comment type="subunit">
    <text evidence="11">Homododecamer. Tetramer of trimer.</text>
</comment>
<dbReference type="InterPro" id="IPR038591">
    <property type="entry name" value="NolW-like_sf"/>
</dbReference>
<dbReference type="EMBL" id="FLKW01000005">
    <property type="protein sequence ID" value="SBM97741.1"/>
    <property type="molecule type" value="Genomic_DNA"/>
</dbReference>
<keyword evidence="7" id="KW-0472">Membrane</keyword>
<evidence type="ECO:0000256" key="5">
    <source>
        <dbReference type="ARBA" id="ARBA00022729"/>
    </source>
</evidence>
<dbReference type="InterPro" id="IPR005644">
    <property type="entry name" value="NolW-like"/>
</dbReference>
<protein>
    <recommendedName>
        <fullName evidence="3">Type IV pilus biogenesis and competence protein PilQ</fullName>
    </recommendedName>
</protein>
<dbReference type="GO" id="GO:0030420">
    <property type="term" value="P:establishment of competence for transformation"/>
    <property type="evidence" value="ECO:0007669"/>
    <property type="project" value="UniProtKB-KW"/>
</dbReference>
<sequence length="723" mass="78008">MNTKLTKIISGLFVATAAFQTASAGNITDIKVSSLPNKQKIVKVSFDKEIVNPTGFVTSSPARIALDFEQTGISMDQQVLEYADPLLSKISAAQNSSRARLVLNLNKPGQYNTEVRGNKVWIFINESDDTVSAPARPAVKAAPAAPFTESVVSVSAPFSPAKQQAAASAKQQAATPAKQTNIDFRKDGKNAGIIELAALGFAGQPDISQQHDHIIVTLKNHTLPTALQRSLDVADFKTPVQKVTLKRLNNDTQLIITTTGNWELVNKSAAPGYFTFQVLPKKQNLESGGVNNAPKTFTGRKISLDFQDVEIRTILQILAKESGMNIVASDSVNGKMTLSLKDVPWDQALDLVMQARNLDMRQQGNIVNIAPRDELLAKDKAFLQAEKDIADLGALYSQNFQLKYKNVEEFRSILRLDNADTTGNRNTLVSGRGSVLIDPATNTLIVTDTRSVIEKFRKLIDELDVPAQQVMIEARIVEAADGFSRDLGVKFGATGRKKLKNETSAFGWGVNSGFGGGDKWEAQTKINLPVAAAANSISLVRAISSGALNLELSASESLSKTKTLANPRVLTQNRKEAKIESGYEIPFTVTTASGGGNSTNTELKKAVLGLTVTPNITPDGQIIMTVKINKDSPAQCASGNNTILCISTKSLNTQAMVENGGTLIVGGIYEENNGNTLTKVPLLGDIPVIGNLFKTRGKKTDRRELLIFITPRIIDTAGNSLRY</sequence>
<dbReference type="AlphaFoldDB" id="A0AB74ED37"/>
<dbReference type="Gene3D" id="3.30.1370.130">
    <property type="match status" value="1"/>
</dbReference>
<dbReference type="EMBL" id="LT591897">
    <property type="protein sequence ID" value="SBQ18204.1"/>
    <property type="molecule type" value="Genomic_DNA"/>
</dbReference>
<keyword evidence="6" id="KW-0653">Protein transport</keyword>
<dbReference type="NCBIfam" id="TIGR02515">
    <property type="entry name" value="IV_pilus_PilQ"/>
    <property type="match status" value="1"/>
</dbReference>
<dbReference type="Pfam" id="PF07660">
    <property type="entry name" value="STN"/>
    <property type="match status" value="1"/>
</dbReference>
<evidence type="ECO:0000313" key="15">
    <source>
        <dbReference type="EMBL" id="SBM97741.1"/>
    </source>
</evidence>
<reference evidence="15" key="1">
    <citation type="submission" date="2016-05" db="EMBL/GenBank/DDBJ databases">
        <authorList>
            <consortium name="Pathogen Informatics"/>
        </authorList>
    </citation>
    <scope>NUCLEOTIDE SEQUENCE</scope>
    <source>
        <strain evidence="15">WHO F</strain>
    </source>
</reference>
<evidence type="ECO:0000256" key="12">
    <source>
        <dbReference type="RuleBase" id="RU004004"/>
    </source>
</evidence>
<dbReference type="PANTHER" id="PTHR30604:SF1">
    <property type="entry name" value="DNA UTILIZATION PROTEIN HOFQ"/>
    <property type="match status" value="1"/>
</dbReference>
<comment type="similarity">
    <text evidence="2">Belongs to the bacterial secretin family. PilQ subfamily.</text>
</comment>
<evidence type="ECO:0000256" key="8">
    <source>
        <dbReference type="ARBA" id="ARBA00023237"/>
    </source>
</evidence>
<feature type="domain" description="Secretin/TonB short N-terminal" evidence="14">
    <location>
        <begin position="324"/>
        <end position="372"/>
    </location>
</feature>
<keyword evidence="9" id="KW-0178">Competence</keyword>
<dbReference type="Gene3D" id="3.30.1370.120">
    <property type="match status" value="1"/>
</dbReference>
<evidence type="ECO:0000313" key="16">
    <source>
        <dbReference type="EMBL" id="SBQ18204.1"/>
    </source>
</evidence>
<dbReference type="PROSITE" id="PS00875">
    <property type="entry name" value="T2SP_D"/>
    <property type="match status" value="1"/>
</dbReference>
<evidence type="ECO:0000259" key="14">
    <source>
        <dbReference type="SMART" id="SM00965"/>
    </source>
</evidence>
<comment type="subcellular location">
    <subcellularLocation>
        <location evidence="1 12">Cell outer membrane</location>
    </subcellularLocation>
</comment>
<keyword evidence="5 13" id="KW-0732">Signal</keyword>
<evidence type="ECO:0000256" key="7">
    <source>
        <dbReference type="ARBA" id="ARBA00023136"/>
    </source>
</evidence>
<dbReference type="InterPro" id="IPR051808">
    <property type="entry name" value="Type_IV_pilus_biogenesis"/>
</dbReference>
<dbReference type="PRINTS" id="PR00811">
    <property type="entry name" value="BCTERIALGSPD"/>
</dbReference>
<dbReference type="Pfam" id="PF03958">
    <property type="entry name" value="Secretin_N"/>
    <property type="match status" value="1"/>
</dbReference>
<evidence type="ECO:0000256" key="9">
    <source>
        <dbReference type="ARBA" id="ARBA00023287"/>
    </source>
</evidence>
<dbReference type="Pfam" id="PF00263">
    <property type="entry name" value="Secretin"/>
    <property type="match status" value="1"/>
</dbReference>
<accession>A0AB74ED37</accession>
<evidence type="ECO:0000256" key="6">
    <source>
        <dbReference type="ARBA" id="ARBA00022927"/>
    </source>
</evidence>
<keyword evidence="8" id="KW-0998">Cell outer membrane</keyword>
<dbReference type="PANTHER" id="PTHR30604">
    <property type="entry name" value="PROTEIN TRANSPORT PROTEIN HOFQ"/>
    <property type="match status" value="1"/>
</dbReference>
<dbReference type="GO" id="GO:0009279">
    <property type="term" value="C:cell outer membrane"/>
    <property type="evidence" value="ECO:0007669"/>
    <property type="project" value="UniProtKB-SubCell"/>
</dbReference>
<dbReference type="Gene3D" id="2.60.40.3470">
    <property type="match status" value="1"/>
</dbReference>
<feature type="signal peptide" evidence="13">
    <location>
        <begin position="1"/>
        <end position="24"/>
    </location>
</feature>
<dbReference type="InterPro" id="IPR013355">
    <property type="entry name" value="Pilus_4_PilQ"/>
</dbReference>
<organism evidence="15">
    <name type="scientific">Neisseria gonorrhoeae</name>
    <dbReference type="NCBI Taxonomy" id="485"/>
    <lineage>
        <taxon>Bacteria</taxon>
        <taxon>Pseudomonadati</taxon>
        <taxon>Pseudomonadota</taxon>
        <taxon>Betaproteobacteria</taxon>
        <taxon>Neisseriales</taxon>
        <taxon>Neisseriaceae</taxon>
        <taxon>Neisseria</taxon>
    </lineage>
</organism>
<evidence type="ECO:0000256" key="2">
    <source>
        <dbReference type="ARBA" id="ARBA00006304"/>
    </source>
</evidence>
<evidence type="ECO:0000256" key="10">
    <source>
        <dbReference type="ARBA" id="ARBA00024678"/>
    </source>
</evidence>
<name>A0AB74ED37_NEIGO</name>
<dbReference type="InterPro" id="IPR004846">
    <property type="entry name" value="T2SS/T3SS_dom"/>
</dbReference>
<dbReference type="InterPro" id="IPR021731">
    <property type="entry name" value="AMIN_dom"/>
</dbReference>
<evidence type="ECO:0000256" key="3">
    <source>
        <dbReference type="ARBA" id="ARBA00014124"/>
    </source>
</evidence>
<dbReference type="Pfam" id="PF11741">
    <property type="entry name" value="AMIN"/>
    <property type="match status" value="2"/>
</dbReference>
<gene>
    <name evidence="15" type="primary">pilQ</name>
    <name evidence="16" type="ORF">WHOF_00101C</name>
    <name evidence="15" type="ORF">WHOF_00678</name>
</gene>
<proteinExistence type="inferred from homology"/>
<dbReference type="SMART" id="SM00965">
    <property type="entry name" value="STN"/>
    <property type="match status" value="1"/>
</dbReference>
<dbReference type="Gene3D" id="2.60.40.3500">
    <property type="match status" value="1"/>
</dbReference>
<dbReference type="GO" id="GO:0009306">
    <property type="term" value="P:protein secretion"/>
    <property type="evidence" value="ECO:0007669"/>
    <property type="project" value="InterPro"/>
</dbReference>
<evidence type="ECO:0000256" key="13">
    <source>
        <dbReference type="SAM" id="SignalP"/>
    </source>
</evidence>
<dbReference type="InterPro" id="IPR004845">
    <property type="entry name" value="T2SS_GspD_CS"/>
</dbReference>
<dbReference type="InterPro" id="IPR011662">
    <property type="entry name" value="Secretin/TonB_short_N"/>
</dbReference>
<keyword evidence="4 12" id="KW-0813">Transport</keyword>
<evidence type="ECO:0000256" key="1">
    <source>
        <dbReference type="ARBA" id="ARBA00004442"/>
    </source>
</evidence>
<feature type="chain" id="PRO_5044479627" description="Type IV pilus biogenesis and competence protein PilQ" evidence="13">
    <location>
        <begin position="25"/>
        <end position="723"/>
    </location>
</feature>
<evidence type="ECO:0000256" key="4">
    <source>
        <dbReference type="ARBA" id="ARBA00022448"/>
    </source>
</evidence>
<evidence type="ECO:0000256" key="11">
    <source>
        <dbReference type="ARBA" id="ARBA00025897"/>
    </source>
</evidence>
<dbReference type="InterPro" id="IPR001775">
    <property type="entry name" value="GspD/PilQ"/>
</dbReference>
<comment type="function">
    <text evidence="10">Required for type IV pilus biogenesis and competence. Could function as a pore for exit of the pilus but also as a channel for entry of heme and antimicrobial agents and uptake of transforming DNA.</text>
</comment>
<dbReference type="Proteomes" id="UP000239837">
    <property type="component" value="Chromosome"/>
</dbReference>